<keyword evidence="12" id="KW-1185">Reference proteome</keyword>
<dbReference type="InterPro" id="IPR001606">
    <property type="entry name" value="ARID_dom"/>
</dbReference>
<keyword evidence="4" id="KW-0805">Transcription regulation</keyword>
<feature type="compositionally biased region" description="Basic and acidic residues" evidence="9">
    <location>
        <begin position="301"/>
        <end position="310"/>
    </location>
</feature>
<feature type="region of interest" description="Disordered" evidence="9">
    <location>
        <begin position="174"/>
        <end position="212"/>
    </location>
</feature>
<evidence type="ECO:0000313" key="11">
    <source>
        <dbReference type="EMBL" id="KAK3333075.1"/>
    </source>
</evidence>
<gene>
    <name evidence="11" type="ORF">B0T19DRAFT_398798</name>
</gene>
<proteinExistence type="inferred from homology"/>
<evidence type="ECO:0000313" key="12">
    <source>
        <dbReference type="Proteomes" id="UP001286456"/>
    </source>
</evidence>
<protein>
    <recommendedName>
        <fullName evidence="8">DNA-binding protein RAP1</fullName>
    </recommendedName>
</protein>
<dbReference type="GO" id="GO:0042162">
    <property type="term" value="F:telomeric DNA binding"/>
    <property type="evidence" value="ECO:0007669"/>
    <property type="project" value="TreeGrafter"/>
</dbReference>
<dbReference type="InterPro" id="IPR001357">
    <property type="entry name" value="BRCT_dom"/>
</dbReference>
<dbReference type="InterPro" id="IPR015010">
    <property type="entry name" value="TERF2IP_Myb"/>
</dbReference>
<comment type="caution">
    <text evidence="11">The sequence shown here is derived from an EMBL/GenBank/DDBJ whole genome shotgun (WGS) entry which is preliminary data.</text>
</comment>
<dbReference type="InterPro" id="IPR038104">
    <property type="entry name" value="Rap1_C_sf"/>
</dbReference>
<dbReference type="InterPro" id="IPR009057">
    <property type="entry name" value="Homeodomain-like_sf"/>
</dbReference>
<accession>A0AAE0IXU6</accession>
<dbReference type="GO" id="GO:0070187">
    <property type="term" value="C:shelterin complex"/>
    <property type="evidence" value="ECO:0007669"/>
    <property type="project" value="TreeGrafter"/>
</dbReference>
<dbReference type="Pfam" id="PF16589">
    <property type="entry name" value="BRCT_2"/>
    <property type="match status" value="1"/>
</dbReference>
<dbReference type="CDD" id="cd23767">
    <property type="entry name" value="IQCD"/>
    <property type="match status" value="1"/>
</dbReference>
<dbReference type="Pfam" id="PF01388">
    <property type="entry name" value="ARID"/>
    <property type="match status" value="1"/>
</dbReference>
<comment type="subunit">
    <text evidence="8">Homodimer.</text>
</comment>
<dbReference type="GO" id="GO:0010833">
    <property type="term" value="P:telomere maintenance via telomere lengthening"/>
    <property type="evidence" value="ECO:0007669"/>
    <property type="project" value="UniProtKB-UniRule"/>
</dbReference>
<evidence type="ECO:0000256" key="1">
    <source>
        <dbReference type="ARBA" id="ARBA00010467"/>
    </source>
</evidence>
<dbReference type="Proteomes" id="UP001286456">
    <property type="component" value="Unassembled WGS sequence"/>
</dbReference>
<keyword evidence="7 8" id="KW-0539">Nucleus</keyword>
<name>A0AAE0IXU6_9PEZI</name>
<keyword evidence="2 8" id="KW-0158">Chromosome</keyword>
<keyword evidence="3 8" id="KW-0779">Telomere</keyword>
<dbReference type="Gene3D" id="1.10.10.2170">
    <property type="match status" value="1"/>
</dbReference>
<dbReference type="Gene3D" id="1.10.10.60">
    <property type="entry name" value="Homeodomain-like"/>
    <property type="match status" value="1"/>
</dbReference>
<keyword evidence="5" id="KW-0010">Activator</keyword>
<feature type="compositionally biased region" description="Polar residues" evidence="9">
    <location>
        <begin position="311"/>
        <end position="330"/>
    </location>
</feature>
<feature type="compositionally biased region" description="Polar residues" evidence="9">
    <location>
        <begin position="586"/>
        <end position="595"/>
    </location>
</feature>
<evidence type="ECO:0000256" key="6">
    <source>
        <dbReference type="ARBA" id="ARBA00023163"/>
    </source>
</evidence>
<dbReference type="PROSITE" id="PS50096">
    <property type="entry name" value="IQ"/>
    <property type="match status" value="1"/>
</dbReference>
<feature type="compositionally biased region" description="Acidic residues" evidence="9">
    <location>
        <begin position="420"/>
        <end position="433"/>
    </location>
</feature>
<comment type="similarity">
    <text evidence="1 8">Belongs to the RAP1 family.</text>
</comment>
<feature type="compositionally biased region" description="Basic and acidic residues" evidence="9">
    <location>
        <begin position="202"/>
        <end position="212"/>
    </location>
</feature>
<dbReference type="AlphaFoldDB" id="A0AAE0IXU6"/>
<evidence type="ECO:0000256" key="5">
    <source>
        <dbReference type="ARBA" id="ARBA00023159"/>
    </source>
</evidence>
<dbReference type="Gene3D" id="1.10.150.60">
    <property type="entry name" value="ARID DNA-binding domain"/>
    <property type="match status" value="1"/>
</dbReference>
<feature type="region of interest" description="Disordered" evidence="9">
    <location>
        <begin position="301"/>
        <end position="331"/>
    </location>
</feature>
<evidence type="ECO:0000256" key="9">
    <source>
        <dbReference type="SAM" id="MobiDB-lite"/>
    </source>
</evidence>
<feature type="region of interest" description="Disordered" evidence="9">
    <location>
        <begin position="662"/>
        <end position="736"/>
    </location>
</feature>
<evidence type="ECO:0000256" key="8">
    <source>
        <dbReference type="RuleBase" id="RU367107"/>
    </source>
</evidence>
<comment type="subcellular location">
    <subcellularLocation>
        <location evidence="8">Nucleus</location>
    </subcellularLocation>
    <subcellularLocation>
        <location evidence="8">Chromosome</location>
        <location evidence="8">Telomere</location>
    </subcellularLocation>
</comment>
<dbReference type="CDD" id="cd16100">
    <property type="entry name" value="ARID"/>
    <property type="match status" value="1"/>
</dbReference>
<feature type="compositionally biased region" description="Low complexity" evidence="9">
    <location>
        <begin position="629"/>
        <end position="641"/>
    </location>
</feature>
<keyword evidence="6" id="KW-0804">Transcription</keyword>
<dbReference type="InterPro" id="IPR036431">
    <property type="entry name" value="ARID_dom_sf"/>
</dbReference>
<evidence type="ECO:0000259" key="10">
    <source>
        <dbReference type="PROSITE" id="PS51011"/>
    </source>
</evidence>
<evidence type="ECO:0000256" key="7">
    <source>
        <dbReference type="ARBA" id="ARBA00023242"/>
    </source>
</evidence>
<reference evidence="11" key="2">
    <citation type="submission" date="2023-06" db="EMBL/GenBank/DDBJ databases">
        <authorList>
            <consortium name="Lawrence Berkeley National Laboratory"/>
            <person name="Haridas S."/>
            <person name="Hensen N."/>
            <person name="Bonometti L."/>
            <person name="Westerberg I."/>
            <person name="Brannstrom I.O."/>
            <person name="Guillou S."/>
            <person name="Cros-Aarteil S."/>
            <person name="Calhoun S."/>
            <person name="Kuo A."/>
            <person name="Mondo S."/>
            <person name="Pangilinan J."/>
            <person name="Riley R."/>
            <person name="Labutti K."/>
            <person name="Andreopoulos B."/>
            <person name="Lipzen A."/>
            <person name="Chen C."/>
            <person name="Yanf M."/>
            <person name="Daum C."/>
            <person name="Ng V."/>
            <person name="Clum A."/>
            <person name="Steindorff A."/>
            <person name="Ohm R."/>
            <person name="Martin F."/>
            <person name="Silar P."/>
            <person name="Natvig D."/>
            <person name="Lalanne C."/>
            <person name="Gautier V."/>
            <person name="Ament-Velasquez S.L."/>
            <person name="Kruys A."/>
            <person name="Hutchinson M.I."/>
            <person name="Powell A.J."/>
            <person name="Barry K."/>
            <person name="Miller A.N."/>
            <person name="Grigoriev I.V."/>
            <person name="Debuchy R."/>
            <person name="Gladieux P."/>
            <person name="Thoren M.H."/>
            <person name="Johannesson H."/>
        </authorList>
    </citation>
    <scope>NUCLEOTIDE SEQUENCE</scope>
    <source>
        <strain evidence="11">SMH4131-1</strain>
    </source>
</reference>
<dbReference type="EMBL" id="JAUEPO010000002">
    <property type="protein sequence ID" value="KAK3333075.1"/>
    <property type="molecule type" value="Genomic_DNA"/>
</dbReference>
<dbReference type="PANTHER" id="PTHR16466:SF6">
    <property type="entry name" value="TELOMERIC REPEAT-BINDING FACTOR 2-INTERACTING PROTEIN 1"/>
    <property type="match status" value="1"/>
</dbReference>
<evidence type="ECO:0000256" key="3">
    <source>
        <dbReference type="ARBA" id="ARBA00022895"/>
    </source>
</evidence>
<dbReference type="InterPro" id="IPR021661">
    <property type="entry name" value="Rap1_C"/>
</dbReference>
<dbReference type="InterPro" id="IPR039595">
    <property type="entry name" value="TE2IP/Rap1"/>
</dbReference>
<dbReference type="PROSITE" id="PS51011">
    <property type="entry name" value="ARID"/>
    <property type="match status" value="1"/>
</dbReference>
<comment type="function">
    <text evidence="8">Involved in the regulation of telomere length, clustering and has a specific role in telomere position effect (TPE).</text>
</comment>
<evidence type="ECO:0000256" key="2">
    <source>
        <dbReference type="ARBA" id="ARBA00022454"/>
    </source>
</evidence>
<dbReference type="SUPFAM" id="SSF46689">
    <property type="entry name" value="Homeodomain-like"/>
    <property type="match status" value="1"/>
</dbReference>
<organism evidence="11 12">
    <name type="scientific">Cercophora scortea</name>
    <dbReference type="NCBI Taxonomy" id="314031"/>
    <lineage>
        <taxon>Eukaryota</taxon>
        <taxon>Fungi</taxon>
        <taxon>Dikarya</taxon>
        <taxon>Ascomycota</taxon>
        <taxon>Pezizomycotina</taxon>
        <taxon>Sordariomycetes</taxon>
        <taxon>Sordariomycetidae</taxon>
        <taxon>Sordariales</taxon>
        <taxon>Lasiosphaeriaceae</taxon>
        <taxon>Cercophora</taxon>
    </lineage>
</organism>
<sequence length="847" mass="95936">MPAQIVYEGVNGAFKGTLFKDIKFWIALRVPLRGTFVANIEDNGGTVVKLEKNADVLIADHARPSFAPPGSISWKFIEDSVKRGELCDMDKYRIAQADEPRPLGSTKPVRGTKMPFSKRDDEILLKFIRRQERAGASLSGNKIYQELEKEHPNHTWSSWRTRWVQKFAHIPRDRLPFLNQTPSSPPPRQEQAPKQNAWPKQEPQKHKADRQESLQKNILITRGNPGAIDGCDMAINLQTFQGHRVTRRLRELQKEIRSAKIIQRIWRGYRVRRDLSEIGMWKAIARGQMVRKFMGTLEIKPEPDVTDHSQLEQMEQRPTQPSTPRQSQNPAPREQFYIYLGELQTSRDKQHISWVQIGGRVLDLWNLWEAARENHRSPECRDWEAISEQLGFDWVEMPNVTNELREAYDQHLLELEELLADFSDDEEDEEEDRVEIKREAEEDERGAPPRAHSPIPDSEAQEGFASSPPLKEQVDRSTLLSESGLAGPSNKRRRYELDDEGPSTLGQKRLRPTPPDMSYVSPIPANRFQQHSSPQRLPKLPASKRIVEPETQDFDFNHGFGEHEVDEDDITPLDDDDITPFDDGNATVSPSQQLRSELGAEFPVPPVAQRPSAAPREHAPRVSHGPLHDSSSGSDSSSESGFATSIKPLPPAVRNSLAAHRRTLPPSWSPAPPTRPAVTPRQSTTNIHHSIKSSDPPRQVSHHYVPDSTLPHTTNMQRQKPLGPSNHAAPEPNSRAIPDRFISLGYSPRVVSTALMATSMAEGIAGIVMESLRRGDGIPNDMPGVWTAEDDRGLQLIQSIDFGHKPRRREETELRRRAMAEDRRLRGKHGDQGIERRKSFLAALAMV</sequence>
<reference evidence="11" key="1">
    <citation type="journal article" date="2023" name="Mol. Phylogenet. Evol.">
        <title>Genome-scale phylogeny and comparative genomics of the fungal order Sordariales.</title>
        <authorList>
            <person name="Hensen N."/>
            <person name="Bonometti L."/>
            <person name="Westerberg I."/>
            <person name="Brannstrom I.O."/>
            <person name="Guillou S."/>
            <person name="Cros-Aarteil S."/>
            <person name="Calhoun S."/>
            <person name="Haridas S."/>
            <person name="Kuo A."/>
            <person name="Mondo S."/>
            <person name="Pangilinan J."/>
            <person name="Riley R."/>
            <person name="LaButti K."/>
            <person name="Andreopoulos B."/>
            <person name="Lipzen A."/>
            <person name="Chen C."/>
            <person name="Yan M."/>
            <person name="Daum C."/>
            <person name="Ng V."/>
            <person name="Clum A."/>
            <person name="Steindorff A."/>
            <person name="Ohm R.A."/>
            <person name="Martin F."/>
            <person name="Silar P."/>
            <person name="Natvig D.O."/>
            <person name="Lalanne C."/>
            <person name="Gautier V."/>
            <person name="Ament-Velasquez S.L."/>
            <person name="Kruys A."/>
            <person name="Hutchinson M.I."/>
            <person name="Powell A.J."/>
            <person name="Barry K."/>
            <person name="Miller A.N."/>
            <person name="Grigoriev I.V."/>
            <person name="Debuchy R."/>
            <person name="Gladieux P."/>
            <person name="Hiltunen Thoren M."/>
            <person name="Johannesson H."/>
        </authorList>
    </citation>
    <scope>NUCLEOTIDE SEQUENCE</scope>
    <source>
        <strain evidence="11">SMH4131-1</strain>
    </source>
</reference>
<feature type="compositionally biased region" description="Acidic residues" evidence="9">
    <location>
        <begin position="564"/>
        <end position="580"/>
    </location>
</feature>
<feature type="domain" description="ARID" evidence="10">
    <location>
        <begin position="330"/>
        <end position="420"/>
    </location>
</feature>
<feature type="region of interest" description="Disordered" evidence="9">
    <location>
        <begin position="420"/>
        <end position="649"/>
    </location>
</feature>
<dbReference type="Pfam" id="PF08914">
    <property type="entry name" value="Myb_Rap1"/>
    <property type="match status" value="1"/>
</dbReference>
<dbReference type="PANTHER" id="PTHR16466">
    <property type="entry name" value="TELOMERE REPEAT-BINDING FACTOR 2-INTERACTING PROTEIN 1"/>
    <property type="match status" value="1"/>
</dbReference>
<dbReference type="Pfam" id="PF11626">
    <property type="entry name" value="Rap1_C"/>
    <property type="match status" value="1"/>
</dbReference>
<dbReference type="GO" id="GO:0031848">
    <property type="term" value="P:protection from non-homologous end joining at telomere"/>
    <property type="evidence" value="ECO:0007669"/>
    <property type="project" value="TreeGrafter"/>
</dbReference>
<dbReference type="SUPFAM" id="SSF46774">
    <property type="entry name" value="ARID-like"/>
    <property type="match status" value="1"/>
</dbReference>
<evidence type="ECO:0000256" key="4">
    <source>
        <dbReference type="ARBA" id="ARBA00023015"/>
    </source>
</evidence>
<dbReference type="CDD" id="cd11655">
    <property type="entry name" value="rap1_myb-like"/>
    <property type="match status" value="1"/>
</dbReference>